<accession>A0A0F4Z7Q8</accession>
<evidence type="ECO:0000256" key="1">
    <source>
        <dbReference type="SAM" id="Coils"/>
    </source>
</evidence>
<protein>
    <recommendedName>
        <fullName evidence="4">G domain-containing protein</fullName>
    </recommendedName>
</protein>
<keyword evidence="3" id="KW-1185">Reference proteome</keyword>
<dbReference type="Gene3D" id="3.40.50.300">
    <property type="entry name" value="P-loop containing nucleotide triphosphate hydrolases"/>
    <property type="match status" value="1"/>
</dbReference>
<dbReference type="RefSeq" id="XP_013332505.1">
    <property type="nucleotide sequence ID" value="XM_013477051.1"/>
</dbReference>
<dbReference type="OrthoDB" id="8954335at2759"/>
<evidence type="ECO:0008006" key="4">
    <source>
        <dbReference type="Google" id="ProtNLM"/>
    </source>
</evidence>
<proteinExistence type="predicted"/>
<sequence>MSFGSRHMDQFCSHADLTEEQASNFRTVTENCRADLDELLSLVTKDESAAAAAASKNAVRHSRNIFKRVFGRVKLGMVATEDTSGLRARMTMHTVALATLIGIHVSSNPAKRVQFWDSEVLIVILGATGSGKTTFLNAAAGPGFDDTYRPDVDLIMELADYLEVTYRAQFMTSGVVYMQNIAAPRMTGSAVSNLNYLRKLCGMQSFSKIAFVTTFWGTQYDDELGERHEQELKEEFWSEEIRHGAKVRRFFRDAKVVLDIQKELVEEDKPFGGTAVGVAIADSIKDGIGSFQRRQTLVDRGIENAGADDLEWLAEEKRDIKQRIRALEDQLQQLSGGKKRHLQS</sequence>
<dbReference type="EMBL" id="LASV01000007">
    <property type="protein sequence ID" value="KKA25893.1"/>
    <property type="molecule type" value="Genomic_DNA"/>
</dbReference>
<name>A0A0F4Z7Q8_RASE3</name>
<organism evidence="2 3">
    <name type="scientific">Rasamsonia emersonii (strain ATCC 16479 / CBS 393.64 / IMI 116815)</name>
    <dbReference type="NCBI Taxonomy" id="1408163"/>
    <lineage>
        <taxon>Eukaryota</taxon>
        <taxon>Fungi</taxon>
        <taxon>Dikarya</taxon>
        <taxon>Ascomycota</taxon>
        <taxon>Pezizomycotina</taxon>
        <taxon>Eurotiomycetes</taxon>
        <taxon>Eurotiomycetidae</taxon>
        <taxon>Eurotiales</taxon>
        <taxon>Trichocomaceae</taxon>
        <taxon>Rasamsonia</taxon>
    </lineage>
</organism>
<keyword evidence="1" id="KW-0175">Coiled coil</keyword>
<gene>
    <name evidence="2" type="ORF">T310_0096</name>
</gene>
<feature type="coiled-coil region" evidence="1">
    <location>
        <begin position="310"/>
        <end position="337"/>
    </location>
</feature>
<dbReference type="AlphaFoldDB" id="A0A0F4Z7Q8"/>
<dbReference type="InterPro" id="IPR027417">
    <property type="entry name" value="P-loop_NTPase"/>
</dbReference>
<dbReference type="SUPFAM" id="SSF52540">
    <property type="entry name" value="P-loop containing nucleoside triphosphate hydrolases"/>
    <property type="match status" value="1"/>
</dbReference>
<reference evidence="2 3" key="1">
    <citation type="submission" date="2015-04" db="EMBL/GenBank/DDBJ databases">
        <authorList>
            <person name="Heijne W.H."/>
            <person name="Fedorova N.D."/>
            <person name="Nierman W.C."/>
            <person name="Vollebregt A.W."/>
            <person name="Zhao Z."/>
            <person name="Wu L."/>
            <person name="Kumar M."/>
            <person name="Stam H."/>
            <person name="van den Berg M.A."/>
            <person name="Pel H.J."/>
        </authorList>
    </citation>
    <scope>NUCLEOTIDE SEQUENCE [LARGE SCALE GENOMIC DNA]</scope>
    <source>
        <strain evidence="2 3">CBS 393.64</strain>
    </source>
</reference>
<dbReference type="Proteomes" id="UP000053958">
    <property type="component" value="Unassembled WGS sequence"/>
</dbReference>
<comment type="caution">
    <text evidence="2">The sequence shown here is derived from an EMBL/GenBank/DDBJ whole genome shotgun (WGS) entry which is preliminary data.</text>
</comment>
<evidence type="ECO:0000313" key="3">
    <source>
        <dbReference type="Proteomes" id="UP000053958"/>
    </source>
</evidence>
<evidence type="ECO:0000313" key="2">
    <source>
        <dbReference type="EMBL" id="KKA25893.1"/>
    </source>
</evidence>
<dbReference type="GeneID" id="25312160"/>